<dbReference type="PANTHER" id="PTHR24421">
    <property type="entry name" value="NITRATE/NITRITE SENSOR PROTEIN NARX-RELATED"/>
    <property type="match status" value="1"/>
</dbReference>
<dbReference type="Gene3D" id="1.20.5.1930">
    <property type="match status" value="1"/>
</dbReference>
<feature type="domain" description="Histidine kinase/HSP90-like ATPase" evidence="11">
    <location>
        <begin position="599"/>
        <end position="687"/>
    </location>
</feature>
<sequence>MEAIQGRIVRRLDQLFRTGYPHPVNLFAALMLAFLPVLSWLSGEAAARVVWARLAGVGLSWAYLALWSRIRPVAPGWSRGIRHELYLLAQALVVAAIYALDGGLTRFLFAVVAVQAVYLIPVRRWAPFVGTLAALWLALYLAITPPGVPGASMVVSIGMYLLYLVFAALVTLTMLQQERESQLARQLLDGVNQRHEVLREYDRTVEHRAESEERERLARTIHAGLVSRLSALEGRLRDMLAAGLPGYAAVREARLEAKAVLGEVRSAVRTLRPGEEGAELDEADTPGRFAGPPDPQAPLKLTDPIRVYHVWNAGVLAVTAGVMLVAHWVAGDPHWWRVLLLTILLLGAYAGASVSPVPYAWRAFFVVAQAALILLLVWTTGEPLMNQLFLVVSAQMVFLMPGGSRGVVAAVAFPTLLTCASLVLIGGGGAVPPLSLTVAFGVTYFFAAVMAQMTRLQLEARTRSMLYAQQLREVNRQLEARLVEARRMAIARERVRMAREIHDGLGHHLTAVIVELQNAEALAGEEPDAAAAHVRRALEVIRAAMRSSAEMVETLDRFDRPLPRAIQDLVTRWMQTTGTPVILRVDGEGGDLPAAARMTVFRTVQESLTNIQKHARPTRVEITLTRLPDRVTLRVVNDDLGRSDRAEAVRSGFGLVGLRERAQALNGEFDAGPRSDGGFQVSLSLPIGL</sequence>
<keyword evidence="6" id="KW-0418">Kinase</keyword>
<feature type="transmembrane region" description="Helical" evidence="10">
    <location>
        <begin position="434"/>
        <end position="453"/>
    </location>
</feature>
<dbReference type="InterPro" id="IPR003594">
    <property type="entry name" value="HATPase_dom"/>
</dbReference>
<dbReference type="Pfam" id="PF02518">
    <property type="entry name" value="HATPase_c"/>
    <property type="match status" value="1"/>
</dbReference>
<comment type="catalytic activity">
    <reaction evidence="1">
        <text>ATP + protein L-histidine = ADP + protein N-phospho-L-histidine.</text>
        <dbReference type="EC" id="2.7.13.3"/>
    </reaction>
</comment>
<dbReference type="InterPro" id="IPR050482">
    <property type="entry name" value="Sensor_HK_TwoCompSys"/>
</dbReference>
<feature type="transmembrane region" description="Helical" evidence="10">
    <location>
        <begin position="155"/>
        <end position="175"/>
    </location>
</feature>
<feature type="transmembrane region" description="Helical" evidence="10">
    <location>
        <begin position="50"/>
        <end position="67"/>
    </location>
</feature>
<dbReference type="PANTHER" id="PTHR24421:SF10">
    <property type="entry name" value="NITRATE_NITRITE SENSOR PROTEIN NARQ"/>
    <property type="match status" value="1"/>
</dbReference>
<dbReference type="EMBL" id="PIUK01000141">
    <property type="protein sequence ID" value="MBY6277130.1"/>
    <property type="molecule type" value="Genomic_DNA"/>
</dbReference>
<dbReference type="Pfam" id="PF07730">
    <property type="entry name" value="HisKA_3"/>
    <property type="match status" value="1"/>
</dbReference>
<dbReference type="CDD" id="cd16917">
    <property type="entry name" value="HATPase_UhpB-NarQ-NarX-like"/>
    <property type="match status" value="1"/>
</dbReference>
<dbReference type="RefSeq" id="WP_273380261.1">
    <property type="nucleotide sequence ID" value="NZ_PIUK01000141.1"/>
</dbReference>
<feature type="transmembrane region" description="Helical" evidence="10">
    <location>
        <begin position="359"/>
        <end position="378"/>
    </location>
</feature>
<dbReference type="InterPro" id="IPR036890">
    <property type="entry name" value="HATPase_C_sf"/>
</dbReference>
<feature type="transmembrane region" description="Helical" evidence="10">
    <location>
        <begin position="310"/>
        <end position="329"/>
    </location>
</feature>
<evidence type="ECO:0000256" key="9">
    <source>
        <dbReference type="SAM" id="MobiDB-lite"/>
    </source>
</evidence>
<protein>
    <recommendedName>
        <fullName evidence="2">histidine kinase</fullName>
        <ecNumber evidence="2">2.7.13.3</ecNumber>
    </recommendedName>
</protein>
<evidence type="ECO:0000313" key="13">
    <source>
        <dbReference type="EMBL" id="MBY6277130.1"/>
    </source>
</evidence>
<keyword evidence="8" id="KW-0902">Two-component regulatory system</keyword>
<evidence type="ECO:0000256" key="7">
    <source>
        <dbReference type="ARBA" id="ARBA00022840"/>
    </source>
</evidence>
<feature type="region of interest" description="Disordered" evidence="9">
    <location>
        <begin position="273"/>
        <end position="295"/>
    </location>
</feature>
<feature type="transmembrane region" description="Helical" evidence="10">
    <location>
        <begin position="335"/>
        <end position="352"/>
    </location>
</feature>
<evidence type="ECO:0000256" key="3">
    <source>
        <dbReference type="ARBA" id="ARBA00022553"/>
    </source>
</evidence>
<keyword evidence="7" id="KW-0067">ATP-binding</keyword>
<evidence type="ECO:0000256" key="5">
    <source>
        <dbReference type="ARBA" id="ARBA00022741"/>
    </source>
</evidence>
<dbReference type="SUPFAM" id="SSF55874">
    <property type="entry name" value="ATPase domain of HSP90 chaperone/DNA topoisomerase II/histidine kinase"/>
    <property type="match status" value="1"/>
</dbReference>
<keyword evidence="10" id="KW-0472">Membrane</keyword>
<feature type="domain" description="Signal transduction histidine kinase subgroup 3 dimerisation and phosphoacceptor" evidence="12">
    <location>
        <begin position="493"/>
        <end position="555"/>
    </location>
</feature>
<feature type="transmembrane region" description="Helical" evidence="10">
    <location>
        <begin position="20"/>
        <end position="38"/>
    </location>
</feature>
<dbReference type="Proteomes" id="UP000732377">
    <property type="component" value="Unassembled WGS sequence"/>
</dbReference>
<dbReference type="EC" id="2.7.13.3" evidence="2"/>
<evidence type="ECO:0000259" key="12">
    <source>
        <dbReference type="Pfam" id="PF07730"/>
    </source>
</evidence>
<evidence type="ECO:0000256" key="2">
    <source>
        <dbReference type="ARBA" id="ARBA00012438"/>
    </source>
</evidence>
<dbReference type="Gene3D" id="3.30.565.10">
    <property type="entry name" value="Histidine kinase-like ATPase, C-terminal domain"/>
    <property type="match status" value="1"/>
</dbReference>
<organism evidence="13 14">
    <name type="scientific">Symbiobacterium thermophilum</name>
    <dbReference type="NCBI Taxonomy" id="2734"/>
    <lineage>
        <taxon>Bacteria</taxon>
        <taxon>Bacillati</taxon>
        <taxon>Bacillota</taxon>
        <taxon>Clostridia</taxon>
        <taxon>Eubacteriales</taxon>
        <taxon>Symbiobacteriaceae</taxon>
        <taxon>Symbiobacterium</taxon>
    </lineage>
</organism>
<keyword evidence="4" id="KW-0808">Transferase</keyword>
<comment type="caution">
    <text evidence="13">The sequence shown here is derived from an EMBL/GenBank/DDBJ whole genome shotgun (WGS) entry which is preliminary data.</text>
</comment>
<dbReference type="InterPro" id="IPR011712">
    <property type="entry name" value="Sig_transdc_His_kin_sub3_dim/P"/>
</dbReference>
<keyword evidence="10" id="KW-0812">Transmembrane</keyword>
<dbReference type="GO" id="GO:0005524">
    <property type="term" value="F:ATP binding"/>
    <property type="evidence" value="ECO:0007669"/>
    <property type="project" value="UniProtKB-KW"/>
</dbReference>
<evidence type="ECO:0000256" key="1">
    <source>
        <dbReference type="ARBA" id="ARBA00000085"/>
    </source>
</evidence>
<dbReference type="GO" id="GO:0000155">
    <property type="term" value="F:phosphorelay sensor kinase activity"/>
    <property type="evidence" value="ECO:0007669"/>
    <property type="project" value="InterPro"/>
</dbReference>
<proteinExistence type="predicted"/>
<dbReference type="AlphaFoldDB" id="A0A953LF16"/>
<reference evidence="13" key="1">
    <citation type="submission" date="2017-11" db="EMBL/GenBank/DDBJ databases">
        <title>Three new genomes from thermophilic consortium.</title>
        <authorList>
            <person name="Quaggio R."/>
            <person name="Amgarten D."/>
            <person name="Setubal J.C."/>
        </authorList>
    </citation>
    <scope>NUCLEOTIDE SEQUENCE</scope>
    <source>
        <strain evidence="13">ZCTH01-B2</strain>
    </source>
</reference>
<accession>A0A953LF16</accession>
<keyword evidence="10" id="KW-1133">Transmembrane helix</keyword>
<name>A0A953LF16_SYMTR</name>
<feature type="transmembrane region" description="Helical" evidence="10">
    <location>
        <begin position="87"/>
        <end position="113"/>
    </location>
</feature>
<feature type="transmembrane region" description="Helical" evidence="10">
    <location>
        <begin position="125"/>
        <end position="143"/>
    </location>
</feature>
<evidence type="ECO:0000256" key="6">
    <source>
        <dbReference type="ARBA" id="ARBA00022777"/>
    </source>
</evidence>
<evidence type="ECO:0000259" key="11">
    <source>
        <dbReference type="Pfam" id="PF02518"/>
    </source>
</evidence>
<dbReference type="GO" id="GO:0046983">
    <property type="term" value="F:protein dimerization activity"/>
    <property type="evidence" value="ECO:0007669"/>
    <property type="project" value="InterPro"/>
</dbReference>
<evidence type="ECO:0000256" key="8">
    <source>
        <dbReference type="ARBA" id="ARBA00023012"/>
    </source>
</evidence>
<evidence type="ECO:0000256" key="4">
    <source>
        <dbReference type="ARBA" id="ARBA00022679"/>
    </source>
</evidence>
<evidence type="ECO:0000256" key="10">
    <source>
        <dbReference type="SAM" id="Phobius"/>
    </source>
</evidence>
<keyword evidence="3" id="KW-0597">Phosphoprotein</keyword>
<feature type="transmembrane region" description="Helical" evidence="10">
    <location>
        <begin position="407"/>
        <end position="428"/>
    </location>
</feature>
<evidence type="ECO:0000313" key="14">
    <source>
        <dbReference type="Proteomes" id="UP000732377"/>
    </source>
</evidence>
<keyword evidence="5" id="KW-0547">Nucleotide-binding</keyword>
<dbReference type="GO" id="GO:0016020">
    <property type="term" value="C:membrane"/>
    <property type="evidence" value="ECO:0007669"/>
    <property type="project" value="InterPro"/>
</dbReference>
<gene>
    <name evidence="13" type="ORF">CWE10_13110</name>
</gene>